<organism evidence="1 2">
    <name type="scientific">Lasiodiplodia mahajangana</name>
    <dbReference type="NCBI Taxonomy" id="1108764"/>
    <lineage>
        <taxon>Eukaryota</taxon>
        <taxon>Fungi</taxon>
        <taxon>Dikarya</taxon>
        <taxon>Ascomycota</taxon>
        <taxon>Pezizomycotina</taxon>
        <taxon>Dothideomycetes</taxon>
        <taxon>Dothideomycetes incertae sedis</taxon>
        <taxon>Botryosphaeriales</taxon>
        <taxon>Botryosphaeriaceae</taxon>
        <taxon>Lasiodiplodia</taxon>
    </lineage>
</organism>
<comment type="caution">
    <text evidence="1">The sequence shown here is derived from an EMBL/GenBank/DDBJ whole genome shotgun (WGS) entry which is preliminary data.</text>
</comment>
<dbReference type="Proteomes" id="UP001153332">
    <property type="component" value="Unassembled WGS sequence"/>
</dbReference>
<sequence length="675" mass="76037">MMNQRLYIGYLRPNGDPAFLLVFDFQYFPWDNNGYDSKFDIDFSFENVKFDTAPRVSALYFAPEYQQWKFSKPTSDKTGRYELYSMKDATHFFTATEKGFRFRSPILLECYDTHELSCRFWVSNSRFQYLSDAFTLKHSGEPTNNLRRYDVNNLASVAIPGLFSYRMDLPAPSKPEARPIGQRLEKGLLVDSLPKLETTNEWKSLHSYFAKLDAAEHKMPRHVWVSNNSKITINIVVSESSPMPNAKRAASVSANTVLFGPGIRKVLPPASSKSDNFSAAFPLWQSGGGFISAFDSEWKCHRTVPITNGARVRFDSLSKEVVRDGYEIDTKQFPLFPITINGNMHQLADDSILEANAKSKYILIQSYMPLIFEQKKALKQLGLYPLEYVSKNTYLYRRNNTSLEKLQQLSYVAYTGVYQKNYKFAGKLKDIFAATSEARPEDEWDVDVIFHDDVNTEALRDCIANIMGLKASAVILTKHKLRARVLGEHLANLASMDEVRVIEEVHKPTLRGNNARVILGIIQDGNPIQGGNPIYEGQGEIIAVADTGIDRGHMLNVHEAFGTATESRILSIHPFYMDHGTRTALVDDADGHGTHVCGLVLGDGKFKGAAPKAKLICQCLGPDVTGLPHDLTRLFQHAYDDGARVHNNSWGAEWDENQPPYGQAAEIDSFGLYIE</sequence>
<name>A0ACC2JB28_9PEZI</name>
<gene>
    <name evidence="1" type="ORF">O1611_g9072</name>
</gene>
<protein>
    <submittedName>
        <fullName evidence="1">Uncharacterized protein</fullName>
    </submittedName>
</protein>
<dbReference type="EMBL" id="JAPUUL010002923">
    <property type="protein sequence ID" value="KAJ8124568.1"/>
    <property type="molecule type" value="Genomic_DNA"/>
</dbReference>
<accession>A0ACC2JB28</accession>
<proteinExistence type="predicted"/>
<keyword evidence="2" id="KW-1185">Reference proteome</keyword>
<evidence type="ECO:0000313" key="2">
    <source>
        <dbReference type="Proteomes" id="UP001153332"/>
    </source>
</evidence>
<evidence type="ECO:0000313" key="1">
    <source>
        <dbReference type="EMBL" id="KAJ8124568.1"/>
    </source>
</evidence>
<reference evidence="1" key="1">
    <citation type="submission" date="2022-12" db="EMBL/GenBank/DDBJ databases">
        <title>Genome Sequence of Lasiodiplodia mahajangana.</title>
        <authorList>
            <person name="Buettner E."/>
        </authorList>
    </citation>
    <scope>NUCLEOTIDE SEQUENCE</scope>
    <source>
        <strain evidence="1">VT137</strain>
    </source>
</reference>